<dbReference type="RefSeq" id="WP_313767071.1">
    <property type="nucleotide sequence ID" value="NZ_BAAAVH010000020.1"/>
</dbReference>
<proteinExistence type="predicted"/>
<protein>
    <submittedName>
        <fullName evidence="1">Uncharacterized protein</fullName>
    </submittedName>
</protein>
<dbReference type="Proteomes" id="UP001596067">
    <property type="component" value="Unassembled WGS sequence"/>
</dbReference>
<accession>A0ABW1F100</accession>
<dbReference type="EMBL" id="JBHSOD010000031">
    <property type="protein sequence ID" value="MFC5887775.1"/>
    <property type="molecule type" value="Genomic_DNA"/>
</dbReference>
<reference evidence="2" key="1">
    <citation type="journal article" date="2019" name="Int. J. Syst. Evol. Microbiol.">
        <title>The Global Catalogue of Microorganisms (GCM) 10K type strain sequencing project: providing services to taxonomists for standard genome sequencing and annotation.</title>
        <authorList>
            <consortium name="The Broad Institute Genomics Platform"/>
            <consortium name="The Broad Institute Genome Sequencing Center for Infectious Disease"/>
            <person name="Wu L."/>
            <person name="Ma J."/>
        </authorList>
    </citation>
    <scope>NUCLEOTIDE SEQUENCE [LARGE SCALE GENOMIC DNA]</scope>
    <source>
        <strain evidence="2">CGMCC 4.1469</strain>
    </source>
</reference>
<name>A0ABW1F100_9ACTN</name>
<comment type="caution">
    <text evidence="1">The sequence shown here is derived from an EMBL/GenBank/DDBJ whole genome shotgun (WGS) entry which is preliminary data.</text>
</comment>
<gene>
    <name evidence="1" type="ORF">ACFP0N_22685</name>
</gene>
<evidence type="ECO:0000313" key="1">
    <source>
        <dbReference type="EMBL" id="MFC5887775.1"/>
    </source>
</evidence>
<sequence>MTAENGFDFGLSGLSTQFHQDTVETPLELARLWAESDAVGLQADIDRLLEVPLPDWALTALWRAASGMVGMEGVPDWLREVEAQCTARLRTDHEVIAGPEAPGLVDGVLDELRLVGHALAEATTYHPYAAVRDVVPALELVVRETDPNLGFRLLLRCLSRYWIEIDRTTYDRYVDLGKEFGLGEHVVEACAFLMHPQD</sequence>
<keyword evidence="2" id="KW-1185">Reference proteome</keyword>
<organism evidence="1 2">
    <name type="scientific">Kitasatospora aburaviensis</name>
    <dbReference type="NCBI Taxonomy" id="67265"/>
    <lineage>
        <taxon>Bacteria</taxon>
        <taxon>Bacillati</taxon>
        <taxon>Actinomycetota</taxon>
        <taxon>Actinomycetes</taxon>
        <taxon>Kitasatosporales</taxon>
        <taxon>Streptomycetaceae</taxon>
        <taxon>Kitasatospora</taxon>
    </lineage>
</organism>
<evidence type="ECO:0000313" key="2">
    <source>
        <dbReference type="Proteomes" id="UP001596067"/>
    </source>
</evidence>